<keyword evidence="5" id="KW-1185">Reference proteome</keyword>
<keyword evidence="1" id="KW-0723">Serine/threonine-protein kinase</keyword>
<dbReference type="AlphaFoldDB" id="A0A8J3KF33"/>
<dbReference type="Proteomes" id="UP000659904">
    <property type="component" value="Unassembled WGS sequence"/>
</dbReference>
<dbReference type="InterPro" id="IPR003594">
    <property type="entry name" value="HATPase_dom"/>
</dbReference>
<dbReference type="Pfam" id="PF14417">
    <property type="entry name" value="MEDS"/>
    <property type="match status" value="1"/>
</dbReference>
<evidence type="ECO:0000259" key="2">
    <source>
        <dbReference type="Pfam" id="PF13581"/>
    </source>
</evidence>
<feature type="domain" description="Histidine kinase/HSP90-like ATPase" evidence="2">
    <location>
        <begin position="204"/>
        <end position="309"/>
    </location>
</feature>
<evidence type="ECO:0000313" key="4">
    <source>
        <dbReference type="EMBL" id="GIF97778.1"/>
    </source>
</evidence>
<dbReference type="InterPro" id="IPR050267">
    <property type="entry name" value="Anti-sigma-factor_SerPK"/>
</dbReference>
<dbReference type="CDD" id="cd16936">
    <property type="entry name" value="HATPase_RsbW-like"/>
    <property type="match status" value="1"/>
</dbReference>
<feature type="domain" description="MEDS" evidence="3">
    <location>
        <begin position="14"/>
        <end position="157"/>
    </location>
</feature>
<accession>A0A8J3KF33</accession>
<dbReference type="RefSeq" id="WP_120315288.1">
    <property type="nucleotide sequence ID" value="NZ_BONH01000009.1"/>
</dbReference>
<dbReference type="PANTHER" id="PTHR35526:SF3">
    <property type="entry name" value="ANTI-SIGMA-F FACTOR RSBW"/>
    <property type="match status" value="1"/>
</dbReference>
<name>A0A8J3KF33_9ACTN</name>
<dbReference type="EMBL" id="BONH01000009">
    <property type="protein sequence ID" value="GIF97778.1"/>
    <property type="molecule type" value="Genomic_DNA"/>
</dbReference>
<evidence type="ECO:0000256" key="1">
    <source>
        <dbReference type="ARBA" id="ARBA00022527"/>
    </source>
</evidence>
<evidence type="ECO:0000259" key="3">
    <source>
        <dbReference type="Pfam" id="PF14417"/>
    </source>
</evidence>
<organism evidence="4 5">
    <name type="scientific">Catellatospora citrea</name>
    <dbReference type="NCBI Taxonomy" id="53366"/>
    <lineage>
        <taxon>Bacteria</taxon>
        <taxon>Bacillati</taxon>
        <taxon>Actinomycetota</taxon>
        <taxon>Actinomycetes</taxon>
        <taxon>Micromonosporales</taxon>
        <taxon>Micromonosporaceae</taxon>
        <taxon>Catellatospora</taxon>
    </lineage>
</organism>
<comment type="caution">
    <text evidence="4">The sequence shown here is derived from an EMBL/GenBank/DDBJ whole genome shotgun (WGS) entry which is preliminary data.</text>
</comment>
<dbReference type="Pfam" id="PF13581">
    <property type="entry name" value="HATPase_c_2"/>
    <property type="match status" value="1"/>
</dbReference>
<dbReference type="Gene3D" id="3.30.565.10">
    <property type="entry name" value="Histidine kinase-like ATPase, C-terminal domain"/>
    <property type="match status" value="1"/>
</dbReference>
<dbReference type="NCBIfam" id="NF041045">
    <property type="entry name" value="RsbA_anti_sig"/>
    <property type="match status" value="1"/>
</dbReference>
<dbReference type="PANTHER" id="PTHR35526">
    <property type="entry name" value="ANTI-SIGMA-F FACTOR RSBW-RELATED"/>
    <property type="match status" value="1"/>
</dbReference>
<dbReference type="InterPro" id="IPR025847">
    <property type="entry name" value="MEDS_domain"/>
</dbReference>
<keyword evidence="1" id="KW-0418">Kinase</keyword>
<dbReference type="GO" id="GO:0004674">
    <property type="term" value="F:protein serine/threonine kinase activity"/>
    <property type="evidence" value="ECO:0007669"/>
    <property type="project" value="UniProtKB-KW"/>
</dbReference>
<reference evidence="4 5" key="1">
    <citation type="submission" date="2021-01" db="EMBL/GenBank/DDBJ databases">
        <title>Whole genome shotgun sequence of Catellatospora citrea NBRC 14495.</title>
        <authorList>
            <person name="Komaki H."/>
            <person name="Tamura T."/>
        </authorList>
    </citation>
    <scope>NUCLEOTIDE SEQUENCE [LARGE SCALE GENOMIC DNA]</scope>
    <source>
        <strain evidence="4 5">NBRC 14495</strain>
    </source>
</reference>
<sequence>MRTGAAADHRGFFHETAFYASDDEFLSVVVPFLRDGVAAGEPTLAVFAEPQARLVRDALGADSGVTFIHGDAHYQRPATAIKQYREMLAAHVAAGAAQIRVAGDVPHPGVGVPWEWWARYEAAVNHAYDDFPMWGLCPYDTRTASDEVLDFVRRTHPHIATPLGHTANLAFQDPFAVLAAGVTPWRDPLEDIAPAIELGGPTTAQARGAALALQATAALPDDDLDGLLLAITETVTNAVLHGRPPVRLRMWVAPGRIVVTVTDHGPGPADPLVGLVPGASPGGWGLWLAHQVCAYVSLQRDPDGFTVRLLGGQLPG</sequence>
<protein>
    <submittedName>
        <fullName evidence="4">Anti-sigma regulatory factor</fullName>
    </submittedName>
</protein>
<keyword evidence="1" id="KW-0808">Transferase</keyword>
<gene>
    <name evidence="4" type="ORF">Cci01nite_28720</name>
</gene>
<dbReference type="InterPro" id="IPR047718">
    <property type="entry name" value="RsbA-like_anti_sig"/>
</dbReference>
<proteinExistence type="predicted"/>
<dbReference type="SUPFAM" id="SSF55874">
    <property type="entry name" value="ATPase domain of HSP90 chaperone/DNA topoisomerase II/histidine kinase"/>
    <property type="match status" value="1"/>
</dbReference>
<dbReference type="InterPro" id="IPR036890">
    <property type="entry name" value="HATPase_C_sf"/>
</dbReference>
<evidence type="ECO:0000313" key="5">
    <source>
        <dbReference type="Proteomes" id="UP000659904"/>
    </source>
</evidence>